<keyword evidence="2" id="KW-1185">Reference proteome</keyword>
<gene>
    <name evidence="1" type="ORF">NPIL_95641</name>
</gene>
<name>A0A8X6UAS1_NEPPI</name>
<dbReference type="EMBL" id="BMAW01121790">
    <property type="protein sequence ID" value="GFT95672.1"/>
    <property type="molecule type" value="Genomic_DNA"/>
</dbReference>
<sequence length="138" mass="15345">MISCPNLSRILGQFLKYCKELLQSVRTQTSPGSAFKARFNASLIATSSRPKTELCVIGVSKTKSMFYCTCSHKNTTALSSRVRSVSISVENESPGGNTIYDLKGKLAQAIAYSTRNLSNGKFLYCNIIVWSFCKRFNY</sequence>
<comment type="caution">
    <text evidence="1">The sequence shown here is derived from an EMBL/GenBank/DDBJ whole genome shotgun (WGS) entry which is preliminary data.</text>
</comment>
<evidence type="ECO:0000313" key="1">
    <source>
        <dbReference type="EMBL" id="GFT95672.1"/>
    </source>
</evidence>
<evidence type="ECO:0000313" key="2">
    <source>
        <dbReference type="Proteomes" id="UP000887013"/>
    </source>
</evidence>
<proteinExistence type="predicted"/>
<accession>A0A8X6UAS1</accession>
<organism evidence="1 2">
    <name type="scientific">Nephila pilipes</name>
    <name type="common">Giant wood spider</name>
    <name type="synonym">Nephila maculata</name>
    <dbReference type="NCBI Taxonomy" id="299642"/>
    <lineage>
        <taxon>Eukaryota</taxon>
        <taxon>Metazoa</taxon>
        <taxon>Ecdysozoa</taxon>
        <taxon>Arthropoda</taxon>
        <taxon>Chelicerata</taxon>
        <taxon>Arachnida</taxon>
        <taxon>Araneae</taxon>
        <taxon>Araneomorphae</taxon>
        <taxon>Entelegynae</taxon>
        <taxon>Araneoidea</taxon>
        <taxon>Nephilidae</taxon>
        <taxon>Nephila</taxon>
    </lineage>
</organism>
<dbReference type="AlphaFoldDB" id="A0A8X6UAS1"/>
<dbReference type="Proteomes" id="UP000887013">
    <property type="component" value="Unassembled WGS sequence"/>
</dbReference>
<reference evidence="1" key="1">
    <citation type="submission" date="2020-08" db="EMBL/GenBank/DDBJ databases">
        <title>Multicomponent nature underlies the extraordinary mechanical properties of spider dragline silk.</title>
        <authorList>
            <person name="Kono N."/>
            <person name="Nakamura H."/>
            <person name="Mori M."/>
            <person name="Yoshida Y."/>
            <person name="Ohtoshi R."/>
            <person name="Malay A.D."/>
            <person name="Moran D.A.P."/>
            <person name="Tomita M."/>
            <person name="Numata K."/>
            <person name="Arakawa K."/>
        </authorList>
    </citation>
    <scope>NUCLEOTIDE SEQUENCE</scope>
</reference>
<protein>
    <submittedName>
        <fullName evidence="1">Uncharacterized protein</fullName>
    </submittedName>
</protein>